<proteinExistence type="predicted"/>
<dbReference type="Pfam" id="PF06985">
    <property type="entry name" value="HET"/>
    <property type="match status" value="1"/>
</dbReference>
<dbReference type="PANTHER" id="PTHR33112:SF12">
    <property type="entry name" value="HETEROKARYON INCOMPATIBILITY DOMAIN-CONTAINING PROTEIN"/>
    <property type="match status" value="1"/>
</dbReference>
<dbReference type="EMBL" id="KZ613967">
    <property type="protein sequence ID" value="PMD30354.1"/>
    <property type="molecule type" value="Genomic_DNA"/>
</dbReference>
<feature type="domain" description="Heterokaryon incompatibility" evidence="1">
    <location>
        <begin position="258"/>
        <end position="408"/>
    </location>
</feature>
<evidence type="ECO:0000313" key="2">
    <source>
        <dbReference type="EMBL" id="PMD30354.1"/>
    </source>
</evidence>
<dbReference type="OrthoDB" id="2958217at2759"/>
<gene>
    <name evidence="2" type="ORF">L207DRAFT_549380</name>
</gene>
<dbReference type="AlphaFoldDB" id="A0A2J6QVQ6"/>
<protein>
    <submittedName>
        <fullName evidence="2">HET-domain-containing protein</fullName>
    </submittedName>
</protein>
<name>A0A2J6QVQ6_HYAVF</name>
<dbReference type="InterPro" id="IPR010730">
    <property type="entry name" value="HET"/>
</dbReference>
<evidence type="ECO:0000313" key="3">
    <source>
        <dbReference type="Proteomes" id="UP000235786"/>
    </source>
</evidence>
<dbReference type="STRING" id="1149755.A0A2J6QVQ6"/>
<evidence type="ECO:0000259" key="1">
    <source>
        <dbReference type="Pfam" id="PF06985"/>
    </source>
</evidence>
<sequence length="949" mass="109924">MSDEEYEGYAVWIKTDDGESISEERRHYQETEEHKKLVEKFDEYVHHQYVRHWGLLSERQGKNEEWFIPNPSVFEEGHSEYLCDMCRHIDFRALFTQRGLPANDIPGPTTIRLHGFDRVLKRENCAFCRLISRKVKSDGLLDFENEHAMKAITMKLHVLDEGPGVALRLEIEFQDISRLPQPVKIIVQQVCDKKSAPFHGIQVNPERISTTALQKWRSLCEEDHPEIVDRVIAQKQHGLRLIDVHEYRVVKIDGPCRYVCLSYVWGQINQPQYTSETKAAFQAPYGLKSELIRLPRTIKDAIEVTKQLGIDYIWIDAICIEQDNEDDKAAIIADMGAIYSNSILTIVASTNSDPSEGLPGVSATARMKTQIREIVQGLQLAVAFHDNRRPLADVEKSIWNSRAWTYQEWQLSQRMLFFTNSQMCFLCPHSTVFEDTWPITDPTFKPAPLLDRSTFYRTPMEIWMKLWQDPTQYRFENKAFETEGGLTIMVGEDRDVNSELSAPIYQCRQIHDSETSAMPKLRGQNIWNIYRKAVNSFTCRDITSHADTVNAFAGMTELICQGANTKFWYGIPAFAFDQALLWYPKEQLQRRRDLEGRELFPSWSWAGWKGACHYRGRGWHNGLYRCPVTAVNWLQQMDPVKFLARLGDNTLSGVPEGMTPEQLRGDILSGKWKLLEQINTRELYRFDFEECGWQSFHEKERNQHGYTHSQYPGIVFNYPIPLPNQENISLPDSEGALRFQAYANKVRFCDMQTTPHIKESNIENFLQLGLNDERKSATYRPPWQRIIYHQGYRAGFLVLNISFEDLDLDKQDELSLVAMSRDEVPRTAPPTEGWDVYQGLGPVEIVWNLGRKHQWLPKKLADSIPSPNVDVDPVTDAKVENGDAIWDEYRFHEGQVYELYNVLLLRKRGVVGGNSWKGQQEGWERIGVGKMHWSAFHHAGPVMESFLLR</sequence>
<reference evidence="2 3" key="1">
    <citation type="submission" date="2016-04" db="EMBL/GenBank/DDBJ databases">
        <title>A degradative enzymes factory behind the ericoid mycorrhizal symbiosis.</title>
        <authorList>
            <consortium name="DOE Joint Genome Institute"/>
            <person name="Martino E."/>
            <person name="Morin E."/>
            <person name="Grelet G."/>
            <person name="Kuo A."/>
            <person name="Kohler A."/>
            <person name="Daghino S."/>
            <person name="Barry K."/>
            <person name="Choi C."/>
            <person name="Cichocki N."/>
            <person name="Clum A."/>
            <person name="Copeland A."/>
            <person name="Hainaut M."/>
            <person name="Haridas S."/>
            <person name="Labutti K."/>
            <person name="Lindquist E."/>
            <person name="Lipzen A."/>
            <person name="Khouja H.-R."/>
            <person name="Murat C."/>
            <person name="Ohm R."/>
            <person name="Olson A."/>
            <person name="Spatafora J."/>
            <person name="Veneault-Fourrey C."/>
            <person name="Henrissat B."/>
            <person name="Grigoriev I."/>
            <person name="Martin F."/>
            <person name="Perotto S."/>
        </authorList>
    </citation>
    <scope>NUCLEOTIDE SEQUENCE [LARGE SCALE GENOMIC DNA]</scope>
    <source>
        <strain evidence="2 3">F</strain>
    </source>
</reference>
<dbReference type="PANTHER" id="PTHR33112">
    <property type="entry name" value="DOMAIN PROTEIN, PUTATIVE-RELATED"/>
    <property type="match status" value="1"/>
</dbReference>
<accession>A0A2J6QVQ6</accession>
<keyword evidence="3" id="KW-1185">Reference proteome</keyword>
<organism evidence="2 3">
    <name type="scientific">Hyaloscypha variabilis (strain UAMH 11265 / GT02V1 / F)</name>
    <name type="common">Meliniomyces variabilis</name>
    <dbReference type="NCBI Taxonomy" id="1149755"/>
    <lineage>
        <taxon>Eukaryota</taxon>
        <taxon>Fungi</taxon>
        <taxon>Dikarya</taxon>
        <taxon>Ascomycota</taxon>
        <taxon>Pezizomycotina</taxon>
        <taxon>Leotiomycetes</taxon>
        <taxon>Helotiales</taxon>
        <taxon>Hyaloscyphaceae</taxon>
        <taxon>Hyaloscypha</taxon>
        <taxon>Hyaloscypha variabilis</taxon>
    </lineage>
</organism>
<dbReference type="Proteomes" id="UP000235786">
    <property type="component" value="Unassembled WGS sequence"/>
</dbReference>